<evidence type="ECO:0000313" key="3">
    <source>
        <dbReference type="EnsemblPlants" id="TuG1812G0200003097.01.T01.cds242971"/>
    </source>
</evidence>
<dbReference type="CDD" id="cd01647">
    <property type="entry name" value="RT_LTR"/>
    <property type="match status" value="1"/>
</dbReference>
<feature type="transmembrane region" description="Helical" evidence="1">
    <location>
        <begin position="20"/>
        <end position="38"/>
    </location>
</feature>
<keyword evidence="1" id="KW-0472">Membrane</keyword>
<protein>
    <recommendedName>
        <fullName evidence="2">Reverse transcriptase domain-containing protein</fullName>
    </recommendedName>
</protein>
<dbReference type="Gene3D" id="3.30.70.270">
    <property type="match status" value="1"/>
</dbReference>
<dbReference type="Gramene" id="TuG1812G0200003097.01.T01">
    <property type="protein sequence ID" value="TuG1812G0200003097.01.T01.cds242971"/>
    <property type="gene ID" value="TuG1812G0200003097.01"/>
</dbReference>
<feature type="domain" description="Reverse transcriptase" evidence="2">
    <location>
        <begin position="1"/>
        <end position="74"/>
    </location>
</feature>
<reference evidence="4" key="1">
    <citation type="journal article" date="2013" name="Nature">
        <title>Draft genome of the wheat A-genome progenitor Triticum urartu.</title>
        <authorList>
            <person name="Ling H.Q."/>
            <person name="Zhao S."/>
            <person name="Liu D."/>
            <person name="Wang J."/>
            <person name="Sun H."/>
            <person name="Zhang C."/>
            <person name="Fan H."/>
            <person name="Li D."/>
            <person name="Dong L."/>
            <person name="Tao Y."/>
            <person name="Gao C."/>
            <person name="Wu H."/>
            <person name="Li Y."/>
            <person name="Cui Y."/>
            <person name="Guo X."/>
            <person name="Zheng S."/>
            <person name="Wang B."/>
            <person name="Yu K."/>
            <person name="Liang Q."/>
            <person name="Yang W."/>
            <person name="Lou X."/>
            <person name="Chen J."/>
            <person name="Feng M."/>
            <person name="Jian J."/>
            <person name="Zhang X."/>
            <person name="Luo G."/>
            <person name="Jiang Y."/>
            <person name="Liu J."/>
            <person name="Wang Z."/>
            <person name="Sha Y."/>
            <person name="Zhang B."/>
            <person name="Wu H."/>
            <person name="Tang D."/>
            <person name="Shen Q."/>
            <person name="Xue P."/>
            <person name="Zou S."/>
            <person name="Wang X."/>
            <person name="Liu X."/>
            <person name="Wang F."/>
            <person name="Yang Y."/>
            <person name="An X."/>
            <person name="Dong Z."/>
            <person name="Zhang K."/>
            <person name="Zhang X."/>
            <person name="Luo M.C."/>
            <person name="Dvorak J."/>
            <person name="Tong Y."/>
            <person name="Wang J."/>
            <person name="Yang H."/>
            <person name="Li Z."/>
            <person name="Wang D."/>
            <person name="Zhang A."/>
            <person name="Wang J."/>
        </authorList>
    </citation>
    <scope>NUCLEOTIDE SEQUENCE</scope>
    <source>
        <strain evidence="4">cv. G1812</strain>
    </source>
</reference>
<keyword evidence="1" id="KW-0812">Transmembrane</keyword>
<organism evidence="3 4">
    <name type="scientific">Triticum urartu</name>
    <name type="common">Red wild einkorn</name>
    <name type="synonym">Crithodium urartu</name>
    <dbReference type="NCBI Taxonomy" id="4572"/>
    <lineage>
        <taxon>Eukaryota</taxon>
        <taxon>Viridiplantae</taxon>
        <taxon>Streptophyta</taxon>
        <taxon>Embryophyta</taxon>
        <taxon>Tracheophyta</taxon>
        <taxon>Spermatophyta</taxon>
        <taxon>Magnoliopsida</taxon>
        <taxon>Liliopsida</taxon>
        <taxon>Poales</taxon>
        <taxon>Poaceae</taxon>
        <taxon>BOP clade</taxon>
        <taxon>Pooideae</taxon>
        <taxon>Triticodae</taxon>
        <taxon>Triticeae</taxon>
        <taxon>Triticinae</taxon>
        <taxon>Triticum</taxon>
    </lineage>
</organism>
<dbReference type="Proteomes" id="UP000015106">
    <property type="component" value="Chromosome 2"/>
</dbReference>
<dbReference type="InterPro" id="IPR043502">
    <property type="entry name" value="DNA/RNA_pol_sf"/>
</dbReference>
<name>A0A8R7THR5_TRIUA</name>
<accession>A0A8R7THR5</accession>
<reference evidence="3" key="2">
    <citation type="submission" date="2018-03" db="EMBL/GenBank/DDBJ databases">
        <title>The Triticum urartu genome reveals the dynamic nature of wheat genome evolution.</title>
        <authorList>
            <person name="Ling H."/>
            <person name="Ma B."/>
            <person name="Shi X."/>
            <person name="Liu H."/>
            <person name="Dong L."/>
            <person name="Sun H."/>
            <person name="Cao Y."/>
            <person name="Gao Q."/>
            <person name="Zheng S."/>
            <person name="Li Y."/>
            <person name="Yu Y."/>
            <person name="Du H."/>
            <person name="Qi M."/>
            <person name="Li Y."/>
            <person name="Yu H."/>
            <person name="Cui Y."/>
            <person name="Wang N."/>
            <person name="Chen C."/>
            <person name="Wu H."/>
            <person name="Zhao Y."/>
            <person name="Zhang J."/>
            <person name="Li Y."/>
            <person name="Zhou W."/>
            <person name="Zhang B."/>
            <person name="Hu W."/>
            <person name="Eijk M."/>
            <person name="Tang J."/>
            <person name="Witsenboer H."/>
            <person name="Zhao S."/>
            <person name="Li Z."/>
            <person name="Zhang A."/>
            <person name="Wang D."/>
            <person name="Liang C."/>
        </authorList>
    </citation>
    <scope>NUCLEOTIDE SEQUENCE [LARGE SCALE GENOMIC DNA]</scope>
    <source>
        <strain evidence="3">cv. G1812</strain>
    </source>
</reference>
<dbReference type="FunFam" id="3.30.70.270:FF:000003">
    <property type="entry name" value="Transposon Ty3-G Gag-Pol polyprotein"/>
    <property type="match status" value="1"/>
</dbReference>
<proteinExistence type="predicted"/>
<sequence>MPMGLSKAPGTFMRLMHFVLRPYIGVFVVVYFDDILVFSKSIKDHVNHVRAVLQTLQKERLYANMEKCTFGVDK</sequence>
<dbReference type="SUPFAM" id="SSF56672">
    <property type="entry name" value="DNA/RNA polymerases"/>
    <property type="match status" value="1"/>
</dbReference>
<dbReference type="EnsemblPlants" id="TuG1812G0200003097.01.T01">
    <property type="protein sequence ID" value="TuG1812G0200003097.01.T01.cds242971"/>
    <property type="gene ID" value="TuG1812G0200003097.01"/>
</dbReference>
<reference evidence="3" key="3">
    <citation type="submission" date="2022-06" db="UniProtKB">
        <authorList>
            <consortium name="EnsemblPlants"/>
        </authorList>
    </citation>
    <scope>IDENTIFICATION</scope>
</reference>
<dbReference type="Pfam" id="PF00078">
    <property type="entry name" value="RVT_1"/>
    <property type="match status" value="1"/>
</dbReference>
<dbReference type="InterPro" id="IPR000477">
    <property type="entry name" value="RT_dom"/>
</dbReference>
<keyword evidence="4" id="KW-1185">Reference proteome</keyword>
<evidence type="ECO:0000259" key="2">
    <source>
        <dbReference type="PROSITE" id="PS50878"/>
    </source>
</evidence>
<dbReference type="InterPro" id="IPR043128">
    <property type="entry name" value="Rev_trsase/Diguanyl_cyclase"/>
</dbReference>
<dbReference type="AlphaFoldDB" id="A0A8R7THR5"/>
<dbReference type="PANTHER" id="PTHR24559">
    <property type="entry name" value="TRANSPOSON TY3-I GAG-POL POLYPROTEIN"/>
    <property type="match status" value="1"/>
</dbReference>
<dbReference type="PANTHER" id="PTHR24559:SF437">
    <property type="entry name" value="RNA-DIRECTED DNA POLYMERASE HOMOLOG"/>
    <property type="match status" value="1"/>
</dbReference>
<evidence type="ECO:0000256" key="1">
    <source>
        <dbReference type="SAM" id="Phobius"/>
    </source>
</evidence>
<keyword evidence="1" id="KW-1133">Transmembrane helix</keyword>
<dbReference type="InterPro" id="IPR053134">
    <property type="entry name" value="RNA-dir_DNA_polymerase"/>
</dbReference>
<dbReference type="PROSITE" id="PS50878">
    <property type="entry name" value="RT_POL"/>
    <property type="match status" value="1"/>
</dbReference>
<evidence type="ECO:0000313" key="4">
    <source>
        <dbReference type="Proteomes" id="UP000015106"/>
    </source>
</evidence>